<dbReference type="SUPFAM" id="SSF52343">
    <property type="entry name" value="Ferredoxin reductase-like, C-terminal NADP-linked domain"/>
    <property type="match status" value="1"/>
</dbReference>
<keyword evidence="7" id="KW-0411">Iron-sulfur</keyword>
<keyword evidence="4" id="KW-0479">Metal-binding</keyword>
<feature type="domain" description="2Fe-2S ferredoxin-type" evidence="8">
    <location>
        <begin position="226"/>
        <end position="311"/>
    </location>
</feature>
<feature type="domain" description="FAD-binding FR-type" evidence="9">
    <location>
        <begin position="1"/>
        <end position="100"/>
    </location>
</feature>
<evidence type="ECO:0000313" key="11">
    <source>
        <dbReference type="EMBL" id="WLF51046.1"/>
    </source>
</evidence>
<reference evidence="10" key="1">
    <citation type="submission" date="2022-12" db="EMBL/GenBank/DDBJ databases">
        <authorList>
            <person name="Krivoruchko A.V."/>
            <person name="Elkin A."/>
        </authorList>
    </citation>
    <scope>NUCLEOTIDE SEQUENCE</scope>
    <source>
        <strain evidence="10">IEGM 249</strain>
    </source>
</reference>
<proteinExistence type="predicted"/>
<evidence type="ECO:0000256" key="3">
    <source>
        <dbReference type="ARBA" id="ARBA00022714"/>
    </source>
</evidence>
<reference evidence="11" key="2">
    <citation type="submission" date="2023-07" db="EMBL/GenBank/DDBJ databases">
        <title>Genomic analysis of Rhodococcus opacus VOC-14 with glycol ethers degradation activity.</title>
        <authorList>
            <person name="Narkevich D.A."/>
            <person name="Hlushen A.M."/>
            <person name="Akhremchuk A.E."/>
            <person name="Sikolenko M.A."/>
            <person name="Valentovich L.N."/>
        </authorList>
    </citation>
    <scope>NUCLEOTIDE SEQUENCE</scope>
    <source>
        <strain evidence="11">VOC-14</strain>
    </source>
</reference>
<evidence type="ECO:0000256" key="5">
    <source>
        <dbReference type="ARBA" id="ARBA00023002"/>
    </source>
</evidence>
<dbReference type="PANTHER" id="PTHR47354:SF1">
    <property type="entry name" value="CARNITINE MONOOXYGENASE REDUCTASE SUBUNIT"/>
    <property type="match status" value="1"/>
</dbReference>
<dbReference type="Gene3D" id="2.40.30.10">
    <property type="entry name" value="Translation factors"/>
    <property type="match status" value="1"/>
</dbReference>
<dbReference type="Gene3D" id="3.10.20.30">
    <property type="match status" value="1"/>
</dbReference>
<dbReference type="EC" id="1.-.-.-" evidence="11"/>
<dbReference type="SUPFAM" id="SSF63380">
    <property type="entry name" value="Riboflavin synthase domain-like"/>
    <property type="match status" value="1"/>
</dbReference>
<evidence type="ECO:0000313" key="10">
    <source>
        <dbReference type="EMBL" id="MCZ4586286.1"/>
    </source>
</evidence>
<dbReference type="InterPro" id="IPR017938">
    <property type="entry name" value="Riboflavin_synthase-like_b-brl"/>
</dbReference>
<keyword evidence="12" id="KW-1185">Reference proteome</keyword>
<dbReference type="SUPFAM" id="SSF54292">
    <property type="entry name" value="2Fe-2S ferredoxin-like"/>
    <property type="match status" value="1"/>
</dbReference>
<dbReference type="Gene3D" id="3.40.50.80">
    <property type="entry name" value="Nucleotide-binding domain of ferredoxin-NADP reductase (FNR) module"/>
    <property type="match status" value="1"/>
</dbReference>
<dbReference type="PROSITE" id="PS51384">
    <property type="entry name" value="FAD_FR"/>
    <property type="match status" value="1"/>
</dbReference>
<keyword evidence="3" id="KW-0001">2Fe-2S</keyword>
<keyword evidence="2" id="KW-0285">Flavoprotein</keyword>
<evidence type="ECO:0000256" key="4">
    <source>
        <dbReference type="ARBA" id="ARBA00022723"/>
    </source>
</evidence>
<dbReference type="InterPro" id="IPR012675">
    <property type="entry name" value="Beta-grasp_dom_sf"/>
</dbReference>
<dbReference type="GO" id="GO:0051537">
    <property type="term" value="F:2 iron, 2 sulfur cluster binding"/>
    <property type="evidence" value="ECO:0007669"/>
    <property type="project" value="UniProtKB-KW"/>
</dbReference>
<evidence type="ECO:0000259" key="9">
    <source>
        <dbReference type="PROSITE" id="PS51384"/>
    </source>
</evidence>
<dbReference type="PANTHER" id="PTHR47354">
    <property type="entry name" value="NADH OXIDOREDUCTASE HCR"/>
    <property type="match status" value="1"/>
</dbReference>
<dbReference type="PRINTS" id="PR00409">
    <property type="entry name" value="PHDIOXRDTASE"/>
</dbReference>
<dbReference type="RefSeq" id="WP_240482950.1">
    <property type="nucleotide sequence ID" value="NZ_CP082160.1"/>
</dbReference>
<protein>
    <submittedName>
        <fullName evidence="11">PDR/VanB family oxidoreductase</fullName>
        <ecNumber evidence="11">1.-.-.-</ecNumber>
    </submittedName>
</protein>
<dbReference type="Pfam" id="PF00111">
    <property type="entry name" value="Fer2"/>
    <property type="match status" value="1"/>
</dbReference>
<keyword evidence="6" id="KW-0408">Iron</keyword>
<keyword evidence="5 11" id="KW-0560">Oxidoreductase</keyword>
<dbReference type="Proteomes" id="UP001066327">
    <property type="component" value="Unassembled WGS sequence"/>
</dbReference>
<name>A0AAX3YRR5_RHOOP</name>
<evidence type="ECO:0000256" key="7">
    <source>
        <dbReference type="ARBA" id="ARBA00023014"/>
    </source>
</evidence>
<accession>A0AAX3YRR5</accession>
<sequence>MTLTVAARTVVADAVVELTLAHPAGWPLPQWTPGAHLDLVLGPNLVRQYSLCGDPGDRSAYRVAVLREPDSRGGSLAVHDILTVGAMLDTQGPRNNFALVDAQEYLFIAGGIGITPLLPMIATAEAQGIPFRLVYGGRARSSMAYVEHLENRYPGRVTICPQDEVGHLDLPAILGEHRPGRRVFTCGPGPLLDAINSYCTSWPAGAVNMERFRAKAADPGSVDTEFEVELALTGVTVSVPSDRSILDVVEEAGALVVSSCREGTCGSCETPILEGEADHRDSLLTQEEKDANETMFICVSRACSKRIVLDL</sequence>
<dbReference type="GO" id="GO:0016491">
    <property type="term" value="F:oxidoreductase activity"/>
    <property type="evidence" value="ECO:0007669"/>
    <property type="project" value="UniProtKB-KW"/>
</dbReference>
<dbReference type="CDD" id="cd06185">
    <property type="entry name" value="PDR_like"/>
    <property type="match status" value="1"/>
</dbReference>
<evidence type="ECO:0000256" key="2">
    <source>
        <dbReference type="ARBA" id="ARBA00022630"/>
    </source>
</evidence>
<dbReference type="InterPro" id="IPR001041">
    <property type="entry name" value="2Fe-2S_ferredoxin-type"/>
</dbReference>
<dbReference type="InterPro" id="IPR017927">
    <property type="entry name" value="FAD-bd_FR_type"/>
</dbReference>
<dbReference type="GO" id="GO:0046872">
    <property type="term" value="F:metal ion binding"/>
    <property type="evidence" value="ECO:0007669"/>
    <property type="project" value="UniProtKB-KW"/>
</dbReference>
<dbReference type="CDD" id="cd00207">
    <property type="entry name" value="fer2"/>
    <property type="match status" value="1"/>
</dbReference>
<dbReference type="InterPro" id="IPR050415">
    <property type="entry name" value="MRET"/>
</dbReference>
<evidence type="ECO:0000256" key="6">
    <source>
        <dbReference type="ARBA" id="ARBA00023004"/>
    </source>
</evidence>
<dbReference type="EMBL" id="JAPWIS010000011">
    <property type="protein sequence ID" value="MCZ4586286.1"/>
    <property type="molecule type" value="Genomic_DNA"/>
</dbReference>
<dbReference type="Proteomes" id="UP001231166">
    <property type="component" value="Chromosome"/>
</dbReference>
<gene>
    <name evidence="10" type="ORF">O4328_21790</name>
    <name evidence="11" type="ORF">Q5707_22730</name>
</gene>
<dbReference type="InterPro" id="IPR006058">
    <property type="entry name" value="2Fe2S_fd_BS"/>
</dbReference>
<dbReference type="EMBL" id="CP130953">
    <property type="protein sequence ID" value="WLF51046.1"/>
    <property type="molecule type" value="Genomic_DNA"/>
</dbReference>
<dbReference type="InterPro" id="IPR039261">
    <property type="entry name" value="FNR_nucleotide-bd"/>
</dbReference>
<organism evidence="11 13">
    <name type="scientific">Rhodococcus opacus</name>
    <name type="common">Nocardia opaca</name>
    <dbReference type="NCBI Taxonomy" id="37919"/>
    <lineage>
        <taxon>Bacteria</taxon>
        <taxon>Bacillati</taxon>
        <taxon>Actinomycetota</taxon>
        <taxon>Actinomycetes</taxon>
        <taxon>Mycobacteriales</taxon>
        <taxon>Nocardiaceae</taxon>
        <taxon>Rhodococcus</taxon>
    </lineage>
</organism>
<dbReference type="PROSITE" id="PS51085">
    <property type="entry name" value="2FE2S_FER_2"/>
    <property type="match status" value="1"/>
</dbReference>
<evidence type="ECO:0000313" key="13">
    <source>
        <dbReference type="Proteomes" id="UP001231166"/>
    </source>
</evidence>
<dbReference type="AlphaFoldDB" id="A0AAX3YRR5"/>
<evidence type="ECO:0000256" key="1">
    <source>
        <dbReference type="ARBA" id="ARBA00001974"/>
    </source>
</evidence>
<comment type="cofactor">
    <cofactor evidence="1">
        <name>FAD</name>
        <dbReference type="ChEBI" id="CHEBI:57692"/>
    </cofactor>
</comment>
<dbReference type="InterPro" id="IPR036010">
    <property type="entry name" value="2Fe-2S_ferredoxin-like_sf"/>
</dbReference>
<evidence type="ECO:0000313" key="12">
    <source>
        <dbReference type="Proteomes" id="UP001066327"/>
    </source>
</evidence>
<dbReference type="PROSITE" id="PS00197">
    <property type="entry name" value="2FE2S_FER_1"/>
    <property type="match status" value="1"/>
</dbReference>
<evidence type="ECO:0000259" key="8">
    <source>
        <dbReference type="PROSITE" id="PS51085"/>
    </source>
</evidence>